<comment type="caution">
    <text evidence="6">The sequence shown here is derived from an EMBL/GenBank/DDBJ whole genome shotgun (WGS) entry which is preliminary data.</text>
</comment>
<feature type="signal peptide" evidence="4">
    <location>
        <begin position="1"/>
        <end position="26"/>
    </location>
</feature>
<dbReference type="AlphaFoldDB" id="A0A4Q1V8M7"/>
<name>A0A4Q1V8M7_9BRAD</name>
<dbReference type="Pfam" id="PF00497">
    <property type="entry name" value="SBP_bac_3"/>
    <property type="match status" value="1"/>
</dbReference>
<dbReference type="GO" id="GO:0005576">
    <property type="term" value="C:extracellular region"/>
    <property type="evidence" value="ECO:0007669"/>
    <property type="project" value="TreeGrafter"/>
</dbReference>
<sequence length="301" mass="32802">MRLGKFGIMNVASIAMMASLVAGAFAEPSPAQQGPGNSAILKRILERGAINIGHREASVPFSYINDEQKVEGYSVDLCMKVADAVRQRLNKPDIKVTFTPINVTNRIPLVANGTIDLECGTTSNFLTRQEQVEFSPIFYVTGTQLLVKAASPIKEIEDLKGRRVAALQGSSNEAAVRKLNEEKALGVQLVYVKDLPEGALLVENDRVDAFVADGVQIKVYAANKARPAGSLAVVGRLLTYDPYSAMMQRGDQDFALLVRAAFADAFRSGEAEKIYVRWFDPLGLKIEGELLAAFRVQALPR</sequence>
<keyword evidence="3 4" id="KW-0732">Signal</keyword>
<dbReference type="OrthoDB" id="7240770at2"/>
<dbReference type="PANTHER" id="PTHR30085:SF2">
    <property type="entry name" value="GLUTAMATE_ASPARTATE IMPORT SOLUTE-BINDING PROTEIN"/>
    <property type="match status" value="1"/>
</dbReference>
<feature type="chain" id="PRO_5020865344" description="Solute-binding protein family 3/N-terminal domain-containing protein" evidence="4">
    <location>
        <begin position="27"/>
        <end position="301"/>
    </location>
</feature>
<dbReference type="GO" id="GO:0030288">
    <property type="term" value="C:outer membrane-bounded periplasmic space"/>
    <property type="evidence" value="ECO:0007669"/>
    <property type="project" value="TreeGrafter"/>
</dbReference>
<protein>
    <recommendedName>
        <fullName evidence="5">Solute-binding protein family 3/N-terminal domain-containing protein</fullName>
    </recommendedName>
</protein>
<evidence type="ECO:0000259" key="5">
    <source>
        <dbReference type="SMART" id="SM00062"/>
    </source>
</evidence>
<accession>A0A4Q1V8M7</accession>
<dbReference type="SMART" id="SM00062">
    <property type="entry name" value="PBPb"/>
    <property type="match status" value="1"/>
</dbReference>
<reference evidence="6 7" key="1">
    <citation type="submission" date="2017-03" db="EMBL/GenBank/DDBJ databases">
        <authorList>
            <person name="Safronova V.I."/>
            <person name="Sazanova A.L."/>
            <person name="Chirak E.R."/>
        </authorList>
    </citation>
    <scope>NUCLEOTIDE SEQUENCE [LARGE SCALE GENOMIC DNA]</scope>
    <source>
        <strain evidence="6 7">Opo-243</strain>
    </source>
</reference>
<organism evidence="6 7">
    <name type="scientific">Bradyrhizobium betae</name>
    <dbReference type="NCBI Taxonomy" id="244734"/>
    <lineage>
        <taxon>Bacteria</taxon>
        <taxon>Pseudomonadati</taxon>
        <taxon>Pseudomonadota</taxon>
        <taxon>Alphaproteobacteria</taxon>
        <taxon>Hyphomicrobiales</taxon>
        <taxon>Nitrobacteraceae</taxon>
        <taxon>Bradyrhizobium</taxon>
    </lineage>
</organism>
<dbReference type="CDD" id="cd13688">
    <property type="entry name" value="PBP2_GltI_DEBP"/>
    <property type="match status" value="1"/>
</dbReference>
<dbReference type="Gene3D" id="3.40.190.10">
    <property type="entry name" value="Periplasmic binding protein-like II"/>
    <property type="match status" value="2"/>
</dbReference>
<dbReference type="RefSeq" id="WP_129271327.1">
    <property type="nucleotide sequence ID" value="NZ_MZXW01000017.1"/>
</dbReference>
<dbReference type="GO" id="GO:0006865">
    <property type="term" value="P:amino acid transport"/>
    <property type="evidence" value="ECO:0007669"/>
    <property type="project" value="TreeGrafter"/>
</dbReference>
<evidence type="ECO:0000256" key="2">
    <source>
        <dbReference type="ARBA" id="ARBA00022448"/>
    </source>
</evidence>
<dbReference type="InterPro" id="IPR051455">
    <property type="entry name" value="Bact_solute-bind_prot3"/>
</dbReference>
<keyword evidence="2" id="KW-0813">Transport</keyword>
<dbReference type="SUPFAM" id="SSF53850">
    <property type="entry name" value="Periplasmic binding protein-like II"/>
    <property type="match status" value="1"/>
</dbReference>
<comment type="similarity">
    <text evidence="1">Belongs to the bacterial solute-binding protein 3 family.</text>
</comment>
<evidence type="ECO:0000313" key="7">
    <source>
        <dbReference type="Proteomes" id="UP000290819"/>
    </source>
</evidence>
<feature type="domain" description="Solute-binding protein family 3/N-terminal" evidence="5">
    <location>
        <begin position="49"/>
        <end position="282"/>
    </location>
</feature>
<dbReference type="Proteomes" id="UP000290819">
    <property type="component" value="Unassembled WGS sequence"/>
</dbReference>
<evidence type="ECO:0000313" key="6">
    <source>
        <dbReference type="EMBL" id="RXT47792.1"/>
    </source>
</evidence>
<dbReference type="EMBL" id="MZXW01000017">
    <property type="protein sequence ID" value="RXT47792.1"/>
    <property type="molecule type" value="Genomic_DNA"/>
</dbReference>
<dbReference type="PANTHER" id="PTHR30085">
    <property type="entry name" value="AMINO ACID ABC TRANSPORTER PERMEASE"/>
    <property type="match status" value="1"/>
</dbReference>
<evidence type="ECO:0000256" key="4">
    <source>
        <dbReference type="SAM" id="SignalP"/>
    </source>
</evidence>
<evidence type="ECO:0000256" key="3">
    <source>
        <dbReference type="ARBA" id="ARBA00022729"/>
    </source>
</evidence>
<dbReference type="InterPro" id="IPR001638">
    <property type="entry name" value="Solute-binding_3/MltF_N"/>
</dbReference>
<gene>
    <name evidence="6" type="ORF">B5V03_16140</name>
</gene>
<proteinExistence type="inferred from homology"/>
<keyword evidence="7" id="KW-1185">Reference proteome</keyword>
<evidence type="ECO:0000256" key="1">
    <source>
        <dbReference type="ARBA" id="ARBA00010333"/>
    </source>
</evidence>